<dbReference type="Proteomes" id="UP000269276">
    <property type="component" value="Unassembled WGS sequence"/>
</dbReference>
<sequence>MASKHSYNGKCGCGGGGGGSGPPPPKKPKTEPRPRGPKCNLCKGFGHIKKFCPNNAGQQPPPVAAPPPPVAPPSPAERRSNVERLLAECEQRPAPKRMIFAGKQLEEDEGVLFASSRVLFLVGQQRKAIIAHQPRYTSARSNDNDMIHNHTENRRRSKWRAHQMVRCFDQTDPTRPGMSSMIPKQHCTETTDITAAYTETTVTCADAVNGLDYHDAWTPNPMCTHDST</sequence>
<dbReference type="AlphaFoldDB" id="A0A3M7CKE6"/>
<feature type="region of interest" description="Disordered" evidence="1">
    <location>
        <begin position="1"/>
        <end position="39"/>
    </location>
</feature>
<feature type="compositionally biased region" description="Gly residues" evidence="1">
    <location>
        <begin position="11"/>
        <end position="20"/>
    </location>
</feature>
<evidence type="ECO:0008006" key="4">
    <source>
        <dbReference type="Google" id="ProtNLM"/>
    </source>
</evidence>
<evidence type="ECO:0000313" key="2">
    <source>
        <dbReference type="EMBL" id="RMY52591.1"/>
    </source>
</evidence>
<protein>
    <recommendedName>
        <fullName evidence="4">CCHC-type domain-containing protein</fullName>
    </recommendedName>
</protein>
<proteinExistence type="predicted"/>
<dbReference type="EMBL" id="QWIP01000893">
    <property type="protein sequence ID" value="RMY52591.1"/>
    <property type="molecule type" value="Genomic_DNA"/>
</dbReference>
<gene>
    <name evidence="2" type="ORF">D0863_14215</name>
</gene>
<feature type="compositionally biased region" description="Pro residues" evidence="1">
    <location>
        <begin position="59"/>
        <end position="75"/>
    </location>
</feature>
<organism evidence="2 3">
    <name type="scientific">Hortaea werneckii</name>
    <name type="common">Black yeast</name>
    <name type="synonym">Cladosporium werneckii</name>
    <dbReference type="NCBI Taxonomy" id="91943"/>
    <lineage>
        <taxon>Eukaryota</taxon>
        <taxon>Fungi</taxon>
        <taxon>Dikarya</taxon>
        <taxon>Ascomycota</taxon>
        <taxon>Pezizomycotina</taxon>
        <taxon>Dothideomycetes</taxon>
        <taxon>Dothideomycetidae</taxon>
        <taxon>Mycosphaerellales</taxon>
        <taxon>Teratosphaeriaceae</taxon>
        <taxon>Hortaea</taxon>
    </lineage>
</organism>
<dbReference type="OrthoDB" id="10582070at2759"/>
<feature type="region of interest" description="Disordered" evidence="1">
    <location>
        <begin position="52"/>
        <end position="80"/>
    </location>
</feature>
<accession>A0A3M7CKE6</accession>
<evidence type="ECO:0000313" key="3">
    <source>
        <dbReference type="Proteomes" id="UP000269276"/>
    </source>
</evidence>
<evidence type="ECO:0000256" key="1">
    <source>
        <dbReference type="SAM" id="MobiDB-lite"/>
    </source>
</evidence>
<reference evidence="2 3" key="1">
    <citation type="journal article" date="2018" name="BMC Genomics">
        <title>Genomic evidence for intraspecific hybridization in a clonal and extremely halotolerant yeast.</title>
        <authorList>
            <person name="Gostincar C."/>
            <person name="Stajich J.E."/>
            <person name="Zupancic J."/>
            <person name="Zalar P."/>
            <person name="Gunde-Cimerman N."/>
        </authorList>
    </citation>
    <scope>NUCLEOTIDE SEQUENCE [LARGE SCALE GENOMIC DNA]</scope>
    <source>
        <strain evidence="2 3">EXF-2682</strain>
    </source>
</reference>
<comment type="caution">
    <text evidence="2">The sequence shown here is derived from an EMBL/GenBank/DDBJ whole genome shotgun (WGS) entry which is preliminary data.</text>
</comment>
<name>A0A3M7CKE6_HORWE</name>